<dbReference type="OrthoDB" id="1629754at2"/>
<dbReference type="Pfam" id="PF10076">
    <property type="entry name" value="Phage_Mu_Gp48"/>
    <property type="match status" value="1"/>
</dbReference>
<evidence type="ECO:0000313" key="2">
    <source>
        <dbReference type="Proteomes" id="UP000077355"/>
    </source>
</evidence>
<reference evidence="1 2" key="1">
    <citation type="submission" date="2016-03" db="EMBL/GenBank/DDBJ databases">
        <title>Draft genome sequence of Paenibacillus antarcticus CECT 5836.</title>
        <authorList>
            <person name="Shin S.-K."/>
            <person name="Yi H."/>
        </authorList>
    </citation>
    <scope>NUCLEOTIDE SEQUENCE [LARGE SCALE GENOMIC DNA]</scope>
    <source>
        <strain evidence="1 2">CECT 5836</strain>
    </source>
</reference>
<dbReference type="EMBL" id="LVJI01000015">
    <property type="protein sequence ID" value="OAB46534.1"/>
    <property type="molecule type" value="Genomic_DNA"/>
</dbReference>
<sequence length="184" mass="20709">MTAVERLRKHLPDYYDEIVEIDTLTATEGIEFDRLYSDIETLLNESYPETSTISLDRYERDLQIPIEPIKPVDQRRSVIISKRRGSGKVSGSMIKNVAQAYDGGTVDVGVDVPHYTIVITFIDSLGIPPNLDDLKQALEDIKPAHMRLNYKFRFLLIGEIHNFISLGEVEGITLSNFAGGEPIV</sequence>
<keyword evidence="2" id="KW-1185">Reference proteome</keyword>
<proteinExistence type="predicted"/>
<dbReference type="InterPro" id="IPR018755">
    <property type="entry name" value="Phage_Mu_Gp48"/>
</dbReference>
<name>A0A168P9K4_9BACL</name>
<dbReference type="AlphaFoldDB" id="A0A168P9K4"/>
<comment type="caution">
    <text evidence="1">The sequence shown here is derived from an EMBL/GenBank/DDBJ whole genome shotgun (WGS) entry which is preliminary data.</text>
</comment>
<organism evidence="1 2">
    <name type="scientific">Paenibacillus antarcticus</name>
    <dbReference type="NCBI Taxonomy" id="253703"/>
    <lineage>
        <taxon>Bacteria</taxon>
        <taxon>Bacillati</taxon>
        <taxon>Bacillota</taxon>
        <taxon>Bacilli</taxon>
        <taxon>Bacillales</taxon>
        <taxon>Paenibacillaceae</taxon>
        <taxon>Paenibacillus</taxon>
    </lineage>
</organism>
<dbReference type="Proteomes" id="UP000077355">
    <property type="component" value="Unassembled WGS sequence"/>
</dbReference>
<accession>A0A168P9K4</accession>
<protein>
    <submittedName>
        <fullName evidence="1">Phage portal protein</fullName>
    </submittedName>
</protein>
<gene>
    <name evidence="1" type="ORF">PBAT_10980</name>
</gene>
<evidence type="ECO:0000313" key="1">
    <source>
        <dbReference type="EMBL" id="OAB46534.1"/>
    </source>
</evidence>
<dbReference type="RefSeq" id="WP_068649424.1">
    <property type="nucleotide sequence ID" value="NZ_CP043611.1"/>
</dbReference>